<sequence>MSGIAGIAYPDIFQTEKLIVPMLEIMGREKACHSLTFSNIQLGSLGNPPCTNSKRTIYLTLDGILYNPKHLFKELAHHGFTSPYSLGSALLEAYELWGIDFLKKIDGDFALSILDLEKKKLILARDRIGKKSLYWYYGNRHFIFASRIKSLLATGLIPLTPALDSIASYLQFGYFPQDLTPIQEITKLLPSHYLVYHFNNSLSIDSYWSYSSFFEKTTPKHPNLIVQDIKSELERAVAKRIPDDKSPLTCYLAGGFGSALTTVAVSEEAKERLISCSVGFSGENEEDIQAAKLAADELGIEHKVEMISKDEILNGFAELIWELDEPIADPNAIATKRLALLVSKYSSILFTGMGSDELFAGHTRYSLEKSKPSALKRFIHAPIPYVSRALAPTLANISRPLALWLVKESRSDPWQYEYLKQNALFGEEALKKAAPRIAGLFDVEVFLHKFHHLGRIKSMVSSFLYFDVKTRLADCYILQYEHLLTERGVRFETPFLDQSLVEFAASIPEPEEFKESDAAFFLKQLLKGTLPPAYYNRPKKVRRSFLAGCTNTSAMGGAFLLLENGALIENGIIDKEWLAETLSTPLSREQNFPKLYALLVLEVWFQLFINNPLDRENSKHELRELIGETK</sequence>
<dbReference type="InterPro" id="IPR001962">
    <property type="entry name" value="Asn_synthase"/>
</dbReference>
<dbReference type="InterPro" id="IPR051786">
    <property type="entry name" value="ASN_synthetase/amidase"/>
</dbReference>
<keyword evidence="4" id="KW-0547">Nucleotide-binding</keyword>
<dbReference type="InterPro" id="IPR014729">
    <property type="entry name" value="Rossmann-like_a/b/a_fold"/>
</dbReference>
<dbReference type="InterPro" id="IPR029055">
    <property type="entry name" value="Ntn_hydrolases_N"/>
</dbReference>
<keyword evidence="9" id="KW-0436">Ligase</keyword>
<evidence type="ECO:0000256" key="3">
    <source>
        <dbReference type="ARBA" id="ARBA00012737"/>
    </source>
</evidence>
<dbReference type="PANTHER" id="PTHR43284">
    <property type="entry name" value="ASPARAGINE SYNTHETASE (GLUTAMINE-HYDROLYZING)"/>
    <property type="match status" value="1"/>
</dbReference>
<evidence type="ECO:0000256" key="4">
    <source>
        <dbReference type="ARBA" id="ARBA00022741"/>
    </source>
</evidence>
<comment type="catalytic activity">
    <reaction evidence="7">
        <text>L-aspartate + L-glutamine + ATP + H2O = L-asparagine + L-glutamate + AMP + diphosphate + H(+)</text>
        <dbReference type="Rhea" id="RHEA:12228"/>
        <dbReference type="ChEBI" id="CHEBI:15377"/>
        <dbReference type="ChEBI" id="CHEBI:15378"/>
        <dbReference type="ChEBI" id="CHEBI:29985"/>
        <dbReference type="ChEBI" id="CHEBI:29991"/>
        <dbReference type="ChEBI" id="CHEBI:30616"/>
        <dbReference type="ChEBI" id="CHEBI:33019"/>
        <dbReference type="ChEBI" id="CHEBI:58048"/>
        <dbReference type="ChEBI" id="CHEBI:58359"/>
        <dbReference type="ChEBI" id="CHEBI:456215"/>
        <dbReference type="EC" id="6.3.5.4"/>
    </reaction>
</comment>
<keyword evidence="5" id="KW-0067">ATP-binding</keyword>
<evidence type="ECO:0000256" key="2">
    <source>
        <dbReference type="ARBA" id="ARBA00005752"/>
    </source>
</evidence>
<dbReference type="GO" id="GO:0004066">
    <property type="term" value="F:asparagine synthase (glutamine-hydrolyzing) activity"/>
    <property type="evidence" value="ECO:0007669"/>
    <property type="project" value="UniProtKB-EC"/>
</dbReference>
<gene>
    <name evidence="9" type="primary">asnb1</name>
    <name evidence="9" type="ORF">ELAC_1339</name>
</gene>
<comment type="similarity">
    <text evidence="2">Belongs to the asparagine synthetase family.</text>
</comment>
<evidence type="ECO:0000256" key="1">
    <source>
        <dbReference type="ARBA" id="ARBA00005187"/>
    </source>
</evidence>
<keyword evidence="10" id="KW-1185">Reference proteome</keyword>
<evidence type="ECO:0000256" key="5">
    <source>
        <dbReference type="ARBA" id="ARBA00022840"/>
    </source>
</evidence>
<dbReference type="InterPro" id="IPR017932">
    <property type="entry name" value="GATase_2_dom"/>
</dbReference>
<dbReference type="GO" id="GO:0006529">
    <property type="term" value="P:asparagine biosynthetic process"/>
    <property type="evidence" value="ECO:0007669"/>
    <property type="project" value="InterPro"/>
</dbReference>
<evidence type="ECO:0000259" key="8">
    <source>
        <dbReference type="PROSITE" id="PS51278"/>
    </source>
</evidence>
<dbReference type="RefSeq" id="WP_098038537.1">
    <property type="nucleotide sequence ID" value="NZ_CWGJ01000015.1"/>
</dbReference>
<dbReference type="PROSITE" id="PS51278">
    <property type="entry name" value="GATASE_TYPE_2"/>
    <property type="match status" value="1"/>
</dbReference>
<dbReference type="Pfam" id="PF13537">
    <property type="entry name" value="GATase_7"/>
    <property type="match status" value="1"/>
</dbReference>
<dbReference type="InterPro" id="IPR033738">
    <property type="entry name" value="AsnB_N"/>
</dbReference>
<accession>A0A0H5DR81</accession>
<evidence type="ECO:0000256" key="7">
    <source>
        <dbReference type="ARBA" id="ARBA00048741"/>
    </source>
</evidence>
<proteinExistence type="inferred from homology"/>
<comment type="pathway">
    <text evidence="1">Amino-acid biosynthesis; L-asparagine biosynthesis; L-asparagine from L-aspartate (L-Gln route): step 1/1.</text>
</comment>
<reference evidence="10" key="1">
    <citation type="submission" date="2015-06" db="EMBL/GenBank/DDBJ databases">
        <authorList>
            <person name="Bertelli C."/>
        </authorList>
    </citation>
    <scope>NUCLEOTIDE SEQUENCE [LARGE SCALE GENOMIC DNA]</scope>
    <source>
        <strain evidence="10">CRIB-30</strain>
    </source>
</reference>
<dbReference type="AlphaFoldDB" id="A0A0H5DR81"/>
<name>A0A0H5DR81_9BACT</name>
<dbReference type="Proteomes" id="UP000220251">
    <property type="component" value="Unassembled WGS sequence"/>
</dbReference>
<dbReference type="Gene3D" id="3.40.50.620">
    <property type="entry name" value="HUPs"/>
    <property type="match status" value="2"/>
</dbReference>
<evidence type="ECO:0000256" key="6">
    <source>
        <dbReference type="ARBA" id="ARBA00022962"/>
    </source>
</evidence>
<dbReference type="EMBL" id="CWGJ01000015">
    <property type="protein sequence ID" value="CRX38678.1"/>
    <property type="molecule type" value="Genomic_DNA"/>
</dbReference>
<dbReference type="GO" id="GO:0005829">
    <property type="term" value="C:cytosol"/>
    <property type="evidence" value="ECO:0007669"/>
    <property type="project" value="TreeGrafter"/>
</dbReference>
<dbReference type="Pfam" id="PF00733">
    <property type="entry name" value="Asn_synthase"/>
    <property type="match status" value="1"/>
</dbReference>
<dbReference type="OrthoDB" id="9763290at2"/>
<dbReference type="GO" id="GO:0005524">
    <property type="term" value="F:ATP binding"/>
    <property type="evidence" value="ECO:0007669"/>
    <property type="project" value="UniProtKB-KW"/>
</dbReference>
<dbReference type="InterPro" id="IPR006426">
    <property type="entry name" value="Asn_synth_AEB"/>
</dbReference>
<dbReference type="PANTHER" id="PTHR43284:SF1">
    <property type="entry name" value="ASPARAGINE SYNTHETASE"/>
    <property type="match status" value="1"/>
</dbReference>
<dbReference type="SUPFAM" id="SSF52402">
    <property type="entry name" value="Adenine nucleotide alpha hydrolases-like"/>
    <property type="match status" value="1"/>
</dbReference>
<evidence type="ECO:0000313" key="10">
    <source>
        <dbReference type="Proteomes" id="UP000220251"/>
    </source>
</evidence>
<dbReference type="EC" id="6.3.5.4" evidence="3"/>
<dbReference type="PIRSF" id="PIRSF001589">
    <property type="entry name" value="Asn_synthetase_glu-h"/>
    <property type="match status" value="1"/>
</dbReference>
<dbReference type="Gene3D" id="3.60.20.10">
    <property type="entry name" value="Glutamine Phosphoribosylpyrophosphate, subunit 1, domain 1"/>
    <property type="match status" value="1"/>
</dbReference>
<organism evidence="9 10">
    <name type="scientific">Estrella lausannensis</name>
    <dbReference type="NCBI Taxonomy" id="483423"/>
    <lineage>
        <taxon>Bacteria</taxon>
        <taxon>Pseudomonadati</taxon>
        <taxon>Chlamydiota</taxon>
        <taxon>Chlamydiia</taxon>
        <taxon>Parachlamydiales</taxon>
        <taxon>Candidatus Criblamydiaceae</taxon>
        <taxon>Estrella</taxon>
    </lineage>
</organism>
<dbReference type="CDD" id="cd00712">
    <property type="entry name" value="AsnB"/>
    <property type="match status" value="1"/>
</dbReference>
<feature type="domain" description="Glutamine amidotransferase type-2" evidence="8">
    <location>
        <begin position="1"/>
        <end position="199"/>
    </location>
</feature>
<dbReference type="SUPFAM" id="SSF56235">
    <property type="entry name" value="N-terminal nucleophile aminohydrolases (Ntn hydrolases)"/>
    <property type="match status" value="1"/>
</dbReference>
<evidence type="ECO:0000313" key="9">
    <source>
        <dbReference type="EMBL" id="CRX38678.1"/>
    </source>
</evidence>
<dbReference type="CDD" id="cd01991">
    <property type="entry name" value="Asn_synthase_B_C"/>
    <property type="match status" value="1"/>
</dbReference>
<protein>
    <recommendedName>
        <fullName evidence="3">asparagine synthase (glutamine-hydrolyzing)</fullName>
        <ecNumber evidence="3">6.3.5.4</ecNumber>
    </recommendedName>
</protein>
<keyword evidence="6" id="KW-0315">Glutamine amidotransferase</keyword>